<keyword evidence="3" id="KW-0812">Transmembrane</keyword>
<dbReference type="InterPro" id="IPR015720">
    <property type="entry name" value="Emp24-like"/>
</dbReference>
<evidence type="ECO:0000313" key="9">
    <source>
        <dbReference type="EMBL" id="CAD8842041.1"/>
    </source>
</evidence>
<dbReference type="AlphaFoldDB" id="A0A7S1A438"/>
<evidence type="ECO:0000256" key="6">
    <source>
        <dbReference type="ARBA" id="ARBA00023136"/>
    </source>
</evidence>
<keyword evidence="4 7" id="KW-0732">Signal</keyword>
<evidence type="ECO:0000259" key="8">
    <source>
        <dbReference type="SMART" id="SM01190"/>
    </source>
</evidence>
<feature type="chain" id="PRO_5031342525" description="GOLD domain-containing protein" evidence="7">
    <location>
        <begin position="19"/>
        <end position="205"/>
    </location>
</feature>
<comment type="similarity">
    <text evidence="2">Belongs to the EMP24/GP25L family.</text>
</comment>
<evidence type="ECO:0000256" key="1">
    <source>
        <dbReference type="ARBA" id="ARBA00004479"/>
    </source>
</evidence>
<dbReference type="GO" id="GO:0016020">
    <property type="term" value="C:membrane"/>
    <property type="evidence" value="ECO:0007669"/>
    <property type="project" value="UniProtKB-SubCell"/>
</dbReference>
<dbReference type="SMART" id="SM01190">
    <property type="entry name" value="EMP24_GP25L"/>
    <property type="match status" value="1"/>
</dbReference>
<accession>A0A7S1A438</accession>
<reference evidence="9" key="1">
    <citation type="submission" date="2021-01" db="EMBL/GenBank/DDBJ databases">
        <authorList>
            <person name="Corre E."/>
            <person name="Pelletier E."/>
            <person name="Niang G."/>
            <person name="Scheremetjew M."/>
            <person name="Finn R."/>
            <person name="Kale V."/>
            <person name="Holt S."/>
            <person name="Cochrane G."/>
            <person name="Meng A."/>
            <person name="Brown T."/>
            <person name="Cohen L."/>
        </authorList>
    </citation>
    <scope>NUCLEOTIDE SEQUENCE</scope>
</reference>
<dbReference type="EMBL" id="HBFQ01023340">
    <property type="protein sequence ID" value="CAD8842041.1"/>
    <property type="molecule type" value="Transcribed_RNA"/>
</dbReference>
<evidence type="ECO:0000256" key="3">
    <source>
        <dbReference type="ARBA" id="ARBA00022692"/>
    </source>
</evidence>
<organism evidence="9">
    <name type="scientific">Noctiluca scintillans</name>
    <name type="common">Sea sparkle</name>
    <name type="synonym">Red tide dinoflagellate</name>
    <dbReference type="NCBI Taxonomy" id="2966"/>
    <lineage>
        <taxon>Eukaryota</taxon>
        <taxon>Sar</taxon>
        <taxon>Alveolata</taxon>
        <taxon>Dinophyceae</taxon>
        <taxon>Noctilucales</taxon>
        <taxon>Noctilucaceae</taxon>
        <taxon>Noctiluca</taxon>
    </lineage>
</organism>
<evidence type="ECO:0000256" key="7">
    <source>
        <dbReference type="SAM" id="SignalP"/>
    </source>
</evidence>
<gene>
    <name evidence="9" type="ORF">NSCI0253_LOCUS16389</name>
</gene>
<comment type="subcellular location">
    <subcellularLocation>
        <location evidence="1">Membrane</location>
        <topology evidence="1">Single-pass type I membrane protein</topology>
    </subcellularLocation>
</comment>
<evidence type="ECO:0000256" key="4">
    <source>
        <dbReference type="ARBA" id="ARBA00022729"/>
    </source>
</evidence>
<feature type="domain" description="GOLD" evidence="8">
    <location>
        <begin position="18"/>
        <end position="199"/>
    </location>
</feature>
<evidence type="ECO:0000256" key="2">
    <source>
        <dbReference type="ARBA" id="ARBA00007104"/>
    </source>
</evidence>
<name>A0A7S1A438_NOCSC</name>
<dbReference type="InterPro" id="IPR009038">
    <property type="entry name" value="GOLD_dom"/>
</dbReference>
<keyword evidence="5" id="KW-1133">Transmembrane helix</keyword>
<sequence length="205" mass="22961">MRAIPAAIILSVVTCVSGAYFHVHEGEEKCFVETVPEHQVVTVTVRHLENPGVECMLVFKNPSKVEVFTKPLDPVAQTADKSAYMSQTKGAHSICIRCPGSSWFQQTALKWELSIELGDTEMKPATRGDLDGVENAVWSAIARAEAMFAENEYEKTTETEFRNASERVNSHTVGVSIFIVIIEVVLCSWQVSHLWTFFKREKLEP</sequence>
<proteinExistence type="inferred from homology"/>
<evidence type="ECO:0000256" key="5">
    <source>
        <dbReference type="ARBA" id="ARBA00022989"/>
    </source>
</evidence>
<feature type="signal peptide" evidence="7">
    <location>
        <begin position="1"/>
        <end position="18"/>
    </location>
</feature>
<dbReference type="Pfam" id="PF01105">
    <property type="entry name" value="EMP24_GP25L"/>
    <property type="match status" value="1"/>
</dbReference>
<protein>
    <recommendedName>
        <fullName evidence="8">GOLD domain-containing protein</fullName>
    </recommendedName>
</protein>
<dbReference type="PANTHER" id="PTHR22811">
    <property type="entry name" value="TRANSMEMBRANE EMP24 DOMAIN-CONTAINING PROTEIN"/>
    <property type="match status" value="1"/>
</dbReference>
<keyword evidence="6" id="KW-0472">Membrane</keyword>